<evidence type="ECO:0000256" key="1">
    <source>
        <dbReference type="SAM" id="Coils"/>
    </source>
</evidence>
<organism evidence="2 3">
    <name type="scientific">Flavobacterium granuli</name>
    <dbReference type="NCBI Taxonomy" id="280093"/>
    <lineage>
        <taxon>Bacteria</taxon>
        <taxon>Pseudomonadati</taxon>
        <taxon>Bacteroidota</taxon>
        <taxon>Flavobacteriia</taxon>
        <taxon>Flavobacteriales</taxon>
        <taxon>Flavobacteriaceae</taxon>
        <taxon>Flavobacterium</taxon>
    </lineage>
</organism>
<gene>
    <name evidence="2" type="ORF">J2W95_001198</name>
</gene>
<name>A0ABU1S0E6_9FLAO</name>
<reference evidence="2 3" key="1">
    <citation type="submission" date="2023-07" db="EMBL/GenBank/DDBJ databases">
        <title>Sorghum-associated microbial communities from plants grown in Nebraska, USA.</title>
        <authorList>
            <person name="Schachtman D."/>
        </authorList>
    </citation>
    <scope>NUCLEOTIDE SEQUENCE [LARGE SCALE GENOMIC DNA]</scope>
    <source>
        <strain evidence="2 3">BE124</strain>
    </source>
</reference>
<accession>A0ABU1S0E6</accession>
<keyword evidence="2" id="KW-0132">Cell division</keyword>
<proteinExistence type="predicted"/>
<keyword evidence="1" id="KW-0175">Coiled coil</keyword>
<keyword evidence="3" id="KW-1185">Reference proteome</keyword>
<dbReference type="GO" id="GO:0051301">
    <property type="term" value="P:cell division"/>
    <property type="evidence" value="ECO:0007669"/>
    <property type="project" value="UniProtKB-KW"/>
</dbReference>
<comment type="caution">
    <text evidence="2">The sequence shown here is derived from an EMBL/GenBank/DDBJ whole genome shotgun (WGS) entry which is preliminary data.</text>
</comment>
<evidence type="ECO:0000313" key="3">
    <source>
        <dbReference type="Proteomes" id="UP001261871"/>
    </source>
</evidence>
<feature type="coiled-coil region" evidence="1">
    <location>
        <begin position="323"/>
        <end position="371"/>
    </location>
</feature>
<keyword evidence="2" id="KW-0131">Cell cycle</keyword>
<dbReference type="Proteomes" id="UP001261871">
    <property type="component" value="Unassembled WGS sequence"/>
</dbReference>
<sequence>MKTKVITFFQNLPEEKHEQFNEAFQLYRESPTKSEVVERTLNAGGYSERVLENLLYDLQKMHGITDVEKVPVISLQASDDGLSDGYKKYMEVQKSLLAIDSIQDLIDWAIKRQAEFQDVDYLLGFAISDKDEEVIEILTIAWESLDIDTTENENVKKLLETKETEKWNSLDSKTAAFFASFLAVPAEELKDWVATKEFSPVDLQNYIETADNAGISKVYSKLKLCVDYVISLDSDENLFLELKPVFEKTDEELFAWAIKRQAEHNDVHDLLELAIDQEGEKAIEVLTKAWEYLSITLVNQIMAKKEVKDINVVTSDIQDNAYVKELTEQNENLALENQDLEEEKADLENEKEELEAENEALKEENQTLKLSPKIDNQSIRVEFPFLNNADCPDEFKILIADKITAWNRYLELQEQIADAGLGKTVISNEDLAILGNEAVKCFDENQKIYDELNAYQTTGKVLGVHPIFRRLQLTREVEVMTPDELHNFKGSSAKYFSDNRKQLAKAVKAKNEERILEINTRVADREVKLALVNKTLGISPK</sequence>
<dbReference type="EMBL" id="JAVDTX010000002">
    <property type="protein sequence ID" value="MDR6844507.1"/>
    <property type="molecule type" value="Genomic_DNA"/>
</dbReference>
<evidence type="ECO:0000313" key="2">
    <source>
        <dbReference type="EMBL" id="MDR6844507.1"/>
    </source>
</evidence>
<protein>
    <submittedName>
        <fullName evidence="2">Cell division protein FtsB</fullName>
    </submittedName>
</protein>
<dbReference type="RefSeq" id="WP_310004938.1">
    <property type="nucleotide sequence ID" value="NZ_JAVDTX010000002.1"/>
</dbReference>